<dbReference type="PANTHER" id="PTHR19303:SF26">
    <property type="entry name" value="TIGGER TRANSPOSABLE ELEMENT-DERIVED PROTEIN 1"/>
    <property type="match status" value="1"/>
</dbReference>
<dbReference type="PANTHER" id="PTHR19303">
    <property type="entry name" value="TRANSPOSON"/>
    <property type="match status" value="1"/>
</dbReference>
<reference evidence="5" key="1">
    <citation type="submission" date="2025-08" db="UniProtKB">
        <authorList>
            <consortium name="RefSeq"/>
        </authorList>
    </citation>
    <scope>IDENTIFICATION</scope>
    <source>
        <tissue evidence="5">Adult</tissue>
    </source>
</reference>
<evidence type="ECO:0000313" key="4">
    <source>
        <dbReference type="Proteomes" id="UP001652620"/>
    </source>
</evidence>
<protein>
    <submittedName>
        <fullName evidence="5">Tigger transposable element-derived protein 1-like</fullName>
    </submittedName>
</protein>
<name>A0ABM3K5Z0_BACDO</name>
<dbReference type="InterPro" id="IPR006600">
    <property type="entry name" value="HTH_CenpB_DNA-bd_dom"/>
</dbReference>
<feature type="domain" description="HTH CENPB-type" evidence="3">
    <location>
        <begin position="64"/>
        <end position="145"/>
    </location>
</feature>
<dbReference type="GeneID" id="125779680"/>
<dbReference type="InterPro" id="IPR050863">
    <property type="entry name" value="CenT-Element_Derived"/>
</dbReference>
<accession>A0ABM3K5Z0</accession>
<dbReference type="Gene3D" id="1.10.10.60">
    <property type="entry name" value="Homeodomain-like"/>
    <property type="match status" value="2"/>
</dbReference>
<evidence type="ECO:0000259" key="3">
    <source>
        <dbReference type="PROSITE" id="PS51253"/>
    </source>
</evidence>
<keyword evidence="4" id="KW-1185">Reference proteome</keyword>
<dbReference type="SUPFAM" id="SSF46689">
    <property type="entry name" value="Homeodomain-like"/>
    <property type="match status" value="2"/>
</dbReference>
<dbReference type="SMART" id="SM00674">
    <property type="entry name" value="CENPB"/>
    <property type="match status" value="1"/>
</dbReference>
<sequence length="474" mass="53871">MSQKHKQISVELKLDILKRFKSGEKATDIAKHLNLASSTVRTICNRDADQITKFAKTATSLQSQQVKVRSPLLIKMEALLSVWIENENQRKVPLSKLIIQNKAISIFHDLQNDTPSTSSGSSKKFEASNGWFQSFKSRANLHNISLKGESASADKPAAEKFKLELQAIVKEGGYSRKQVLNVDETGLYWKRLPKKTYISKAEKSAPGYKAPKDRLTLLLGGNAEGDFKFKPFLIYQSENPRALKNVNRSDLPVHWRANKKAWMTAMLFTDWIKNCAVPELKDYCCSQKIDFKMLLLMDNAPGHPIYSDDISENIKIVLMPPNTTSIIQPMDQGVIPNFKSYYLRRTFSQLIEATDKADKLTIPQFWKDYNIKMAVENIGFAWKEVKVTCMNGSWGNIWPECLLKNNVPINDIPTVREEIANLARENNIEGMGIEDINELLNLQDEELTNQMLLNFGTEHTLDDETDPTVIQTEP</sequence>
<organism evidence="4 5">
    <name type="scientific">Bactrocera dorsalis</name>
    <name type="common">Oriental fruit fly</name>
    <name type="synonym">Dacus dorsalis</name>
    <dbReference type="NCBI Taxonomy" id="27457"/>
    <lineage>
        <taxon>Eukaryota</taxon>
        <taxon>Metazoa</taxon>
        <taxon>Ecdysozoa</taxon>
        <taxon>Arthropoda</taxon>
        <taxon>Hexapoda</taxon>
        <taxon>Insecta</taxon>
        <taxon>Pterygota</taxon>
        <taxon>Neoptera</taxon>
        <taxon>Endopterygota</taxon>
        <taxon>Diptera</taxon>
        <taxon>Brachycera</taxon>
        <taxon>Muscomorpha</taxon>
        <taxon>Tephritoidea</taxon>
        <taxon>Tephritidae</taxon>
        <taxon>Bactrocera</taxon>
        <taxon>Bactrocera</taxon>
    </lineage>
</organism>
<dbReference type="InterPro" id="IPR009057">
    <property type="entry name" value="Homeodomain-like_sf"/>
</dbReference>
<dbReference type="Pfam" id="PF03184">
    <property type="entry name" value="DDE_1"/>
    <property type="match status" value="1"/>
</dbReference>
<comment type="subcellular location">
    <subcellularLocation>
        <location evidence="1">Nucleus</location>
    </subcellularLocation>
</comment>
<dbReference type="InterPro" id="IPR004875">
    <property type="entry name" value="DDE_SF_endonuclease_dom"/>
</dbReference>
<evidence type="ECO:0000256" key="2">
    <source>
        <dbReference type="ARBA" id="ARBA00023125"/>
    </source>
</evidence>
<keyword evidence="2" id="KW-0238">DNA-binding</keyword>
<evidence type="ECO:0000313" key="5">
    <source>
        <dbReference type="RefSeq" id="XP_049316910.1"/>
    </source>
</evidence>
<dbReference type="RefSeq" id="XP_049316910.1">
    <property type="nucleotide sequence ID" value="XM_049460953.1"/>
</dbReference>
<dbReference type="Proteomes" id="UP001652620">
    <property type="component" value="Chromosome 6"/>
</dbReference>
<dbReference type="PROSITE" id="PS51253">
    <property type="entry name" value="HTH_CENPB"/>
    <property type="match status" value="1"/>
</dbReference>
<evidence type="ECO:0000256" key="1">
    <source>
        <dbReference type="ARBA" id="ARBA00004123"/>
    </source>
</evidence>
<dbReference type="Pfam" id="PF03221">
    <property type="entry name" value="HTH_Tnp_Tc5"/>
    <property type="match status" value="1"/>
</dbReference>
<gene>
    <name evidence="5" type="primary">LOC125779680</name>
</gene>
<proteinExistence type="predicted"/>